<dbReference type="Proteomes" id="UP001152622">
    <property type="component" value="Chromosome 15"/>
</dbReference>
<protein>
    <submittedName>
        <fullName evidence="1">Uncharacterized protein</fullName>
    </submittedName>
</protein>
<dbReference type="AlphaFoldDB" id="A0A9Q1EMF4"/>
<accession>A0A9Q1EMF4</accession>
<evidence type="ECO:0000313" key="1">
    <source>
        <dbReference type="EMBL" id="KAJ8341451.1"/>
    </source>
</evidence>
<reference evidence="1" key="1">
    <citation type="journal article" date="2023" name="Science">
        <title>Genome structures resolve the early diversification of teleost fishes.</title>
        <authorList>
            <person name="Parey E."/>
            <person name="Louis A."/>
            <person name="Montfort J."/>
            <person name="Bouchez O."/>
            <person name="Roques C."/>
            <person name="Iampietro C."/>
            <person name="Lluch J."/>
            <person name="Castinel A."/>
            <person name="Donnadieu C."/>
            <person name="Desvignes T."/>
            <person name="Floi Bucao C."/>
            <person name="Jouanno E."/>
            <person name="Wen M."/>
            <person name="Mejri S."/>
            <person name="Dirks R."/>
            <person name="Jansen H."/>
            <person name="Henkel C."/>
            <person name="Chen W.J."/>
            <person name="Zahm M."/>
            <person name="Cabau C."/>
            <person name="Klopp C."/>
            <person name="Thompson A.W."/>
            <person name="Robinson-Rechavi M."/>
            <person name="Braasch I."/>
            <person name="Lecointre G."/>
            <person name="Bobe J."/>
            <person name="Postlethwait J.H."/>
            <person name="Berthelot C."/>
            <person name="Roest Crollius H."/>
            <person name="Guiguen Y."/>
        </authorList>
    </citation>
    <scope>NUCLEOTIDE SEQUENCE</scope>
    <source>
        <strain evidence="1">WJC10195</strain>
    </source>
</reference>
<keyword evidence="2" id="KW-1185">Reference proteome</keyword>
<comment type="caution">
    <text evidence="1">The sequence shown here is derived from an EMBL/GenBank/DDBJ whole genome shotgun (WGS) entry which is preliminary data.</text>
</comment>
<gene>
    <name evidence="1" type="ORF">SKAU_G00337420</name>
</gene>
<proteinExistence type="predicted"/>
<evidence type="ECO:0000313" key="2">
    <source>
        <dbReference type="Proteomes" id="UP001152622"/>
    </source>
</evidence>
<dbReference type="EMBL" id="JAINUF010000015">
    <property type="protein sequence ID" value="KAJ8341451.1"/>
    <property type="molecule type" value="Genomic_DNA"/>
</dbReference>
<name>A0A9Q1EMF4_SYNKA</name>
<organism evidence="1 2">
    <name type="scientific">Synaphobranchus kaupii</name>
    <name type="common">Kaup's arrowtooth eel</name>
    <dbReference type="NCBI Taxonomy" id="118154"/>
    <lineage>
        <taxon>Eukaryota</taxon>
        <taxon>Metazoa</taxon>
        <taxon>Chordata</taxon>
        <taxon>Craniata</taxon>
        <taxon>Vertebrata</taxon>
        <taxon>Euteleostomi</taxon>
        <taxon>Actinopterygii</taxon>
        <taxon>Neopterygii</taxon>
        <taxon>Teleostei</taxon>
        <taxon>Anguilliformes</taxon>
        <taxon>Synaphobranchidae</taxon>
        <taxon>Synaphobranchus</taxon>
    </lineage>
</organism>
<sequence length="195" mass="22029">MRVVCNEGRRGRWKKRELEILSPWANTRRLKRTVGANIMDKLMGLPECRAQNDLLNLLYRGLYQRLWAECGTSGEYVGNQIKPTDKDQLWTCDYQGQLNNLELDLSTVDRVQYDQALRVSHLTPTKYSQNLVVSAVGTVVEHSGEECHAITLGGFTWNAEVRQGPIRPVCQHTARGPSLWGQLAGPVKESPQVVL</sequence>